<dbReference type="PANTHER" id="PTHR12425">
    <property type="entry name" value="SYNEMBRYN"/>
    <property type="match status" value="1"/>
</dbReference>
<comment type="similarity">
    <text evidence="2">Belongs to the synembryn family.</text>
</comment>
<dbReference type="InterPro" id="IPR008376">
    <property type="entry name" value="Chaperone_Ric-8_A/B"/>
</dbReference>
<sequence>MVHSKSNLEEFCERLRHVPPPELEKESDEVLAEVFNIAKEQISDSTSGVPPVESLVILSRIRRLWQSRPDDEIFGILLERFFSGDDDNDTRLLIMKVLANLPVINDTMTKGHFFSYAALFVDDVKERSISCDIENFLFCRILSLGSIISNNFVHAMVDCLDELCSWMVCAASAEHSRSPYQVKVLKELSKVLFVIFCQKEVSSNESNFQKILLPISSLFSIISQRFNDQSTQLVDNLVQLLERLPDKFLKDAFDLPRDPLAPFETHYHKLDLFYEQFYRRVCGDTSFLADKGELLPFLKVLCSLTSCSRHARKRFQKLLKLEKRDYQKLPNDRNSFSGRLISLFTDTDVDIKTLAAQLFMIISKNKVQRFIDITGYGNAAGLLYTNSALSGESAFTQLDYASSDDEDYQRDIEIKSQANKLARNKGIENPEYNPTTGRIEPQKLDIFAGLSDEQKEWEAHQIANLFCRLGDSGLQPMGVDADGKFKPMRELAHEVNLPSELTDSDSD</sequence>
<keyword evidence="5" id="KW-0143">Chaperone</keyword>
<name>A0ABN7SEL5_OIKDI</name>
<dbReference type="EMBL" id="OU015569">
    <property type="protein sequence ID" value="CAG5098819.1"/>
    <property type="molecule type" value="Genomic_DNA"/>
</dbReference>
<keyword evidence="4" id="KW-0344">Guanine-nucleotide releasing factor</keyword>
<keyword evidence="7" id="KW-1185">Reference proteome</keyword>
<evidence type="ECO:0000256" key="3">
    <source>
        <dbReference type="ARBA" id="ARBA00022490"/>
    </source>
</evidence>
<evidence type="ECO:0000256" key="4">
    <source>
        <dbReference type="ARBA" id="ARBA00022658"/>
    </source>
</evidence>
<accession>A0ABN7SEL5</accession>
<dbReference type="Proteomes" id="UP001158576">
    <property type="component" value="Chromosome XSR"/>
</dbReference>
<evidence type="ECO:0000256" key="1">
    <source>
        <dbReference type="ARBA" id="ARBA00004544"/>
    </source>
</evidence>
<dbReference type="Pfam" id="PF10165">
    <property type="entry name" value="Ric8"/>
    <property type="match status" value="1"/>
</dbReference>
<evidence type="ECO:0000313" key="6">
    <source>
        <dbReference type="EMBL" id="CAG5098819.1"/>
    </source>
</evidence>
<proteinExistence type="inferred from homology"/>
<evidence type="ECO:0000256" key="2">
    <source>
        <dbReference type="ARBA" id="ARBA00009049"/>
    </source>
</evidence>
<evidence type="ECO:0000256" key="5">
    <source>
        <dbReference type="ARBA" id="ARBA00023186"/>
    </source>
</evidence>
<organism evidence="6 7">
    <name type="scientific">Oikopleura dioica</name>
    <name type="common">Tunicate</name>
    <dbReference type="NCBI Taxonomy" id="34765"/>
    <lineage>
        <taxon>Eukaryota</taxon>
        <taxon>Metazoa</taxon>
        <taxon>Chordata</taxon>
        <taxon>Tunicata</taxon>
        <taxon>Appendicularia</taxon>
        <taxon>Copelata</taxon>
        <taxon>Oikopleuridae</taxon>
        <taxon>Oikopleura</taxon>
    </lineage>
</organism>
<dbReference type="InterPro" id="IPR019318">
    <property type="entry name" value="Gua_nucleotide_exch_fac_Ric8"/>
</dbReference>
<keyword evidence="3" id="KW-0963">Cytoplasm</keyword>
<comment type="subcellular location">
    <subcellularLocation>
        <location evidence="1">Cytoplasm</location>
        <location evidence="1">Cell cortex</location>
    </subcellularLocation>
</comment>
<protein>
    <submittedName>
        <fullName evidence="6">Oidioi.mRNA.OKI2018_I69.XSR.g16004.t1.cds</fullName>
    </submittedName>
</protein>
<dbReference type="PRINTS" id="PR01802">
    <property type="entry name" value="SYNEMBRYN"/>
</dbReference>
<evidence type="ECO:0000313" key="7">
    <source>
        <dbReference type="Proteomes" id="UP001158576"/>
    </source>
</evidence>
<gene>
    <name evidence="6" type="ORF">OKIOD_LOCUS7562</name>
</gene>
<dbReference type="PANTHER" id="PTHR12425:SF5">
    <property type="entry name" value="SYNEMBRYN"/>
    <property type="match status" value="1"/>
</dbReference>
<reference evidence="6 7" key="1">
    <citation type="submission" date="2021-04" db="EMBL/GenBank/DDBJ databases">
        <authorList>
            <person name="Bliznina A."/>
        </authorList>
    </citation>
    <scope>NUCLEOTIDE SEQUENCE [LARGE SCALE GENOMIC DNA]</scope>
</reference>